<dbReference type="Proteomes" id="UP000824116">
    <property type="component" value="Unassembled WGS sequence"/>
</dbReference>
<dbReference type="AlphaFoldDB" id="A0A9D2GBL7"/>
<reference evidence="2" key="1">
    <citation type="journal article" date="2021" name="PeerJ">
        <title>Extensive microbial diversity within the chicken gut microbiome revealed by metagenomics and culture.</title>
        <authorList>
            <person name="Gilroy R."/>
            <person name="Ravi A."/>
            <person name="Getino M."/>
            <person name="Pursley I."/>
            <person name="Horton D.L."/>
            <person name="Alikhan N.F."/>
            <person name="Baker D."/>
            <person name="Gharbi K."/>
            <person name="Hall N."/>
            <person name="Watson M."/>
            <person name="Adriaenssens E.M."/>
            <person name="Foster-Nyarko E."/>
            <person name="Jarju S."/>
            <person name="Secka A."/>
            <person name="Antonio M."/>
            <person name="Oren A."/>
            <person name="Chaudhuri R.R."/>
            <person name="La Ragione R."/>
            <person name="Hildebrand F."/>
            <person name="Pallen M.J."/>
        </authorList>
    </citation>
    <scope>NUCLEOTIDE SEQUENCE</scope>
    <source>
        <strain evidence="2">CHK196-3914</strain>
    </source>
</reference>
<reference evidence="2" key="2">
    <citation type="submission" date="2021-04" db="EMBL/GenBank/DDBJ databases">
        <authorList>
            <person name="Gilroy R."/>
        </authorList>
    </citation>
    <scope>NUCLEOTIDE SEQUENCE</scope>
    <source>
        <strain evidence="2">CHK196-3914</strain>
    </source>
</reference>
<dbReference type="InterPro" id="IPR014914">
    <property type="entry name" value="RES_dom"/>
</dbReference>
<feature type="domain" description="RES" evidence="1">
    <location>
        <begin position="45"/>
        <end position="183"/>
    </location>
</feature>
<dbReference type="Pfam" id="PF08808">
    <property type="entry name" value="RES"/>
    <property type="match status" value="1"/>
</dbReference>
<evidence type="ECO:0000313" key="3">
    <source>
        <dbReference type="Proteomes" id="UP000824116"/>
    </source>
</evidence>
<evidence type="ECO:0000313" key="2">
    <source>
        <dbReference type="EMBL" id="HIZ75962.1"/>
    </source>
</evidence>
<evidence type="ECO:0000259" key="1">
    <source>
        <dbReference type="Pfam" id="PF08808"/>
    </source>
</evidence>
<gene>
    <name evidence="2" type="ORF">H9723_12090</name>
</gene>
<sequence>MDQLMPYLCEYEKLIPTGEVFYRARKLTKELMDITKIDVYKELSPAPPLLASTNRMSPAGISYLYIASDIETAYEECRLKDHGALVAEYVAKQELSIIDFSQEAFICSGSIFDSNYDHDLRWINDFLKGFVEEITLPVDKENKELSFEYVATEMIAEYIRSIGYDGICFNSSVSKGKSYVFFCGPDKKYYDIDTYGYIDSYIEKYCPEIISFREWFNIRKLDRIHISKTYEIEDLIEYKTES</sequence>
<proteinExistence type="predicted"/>
<dbReference type="EMBL" id="DXAY01000274">
    <property type="protein sequence ID" value="HIZ75962.1"/>
    <property type="molecule type" value="Genomic_DNA"/>
</dbReference>
<name>A0A9D2GBL7_9FIRM</name>
<comment type="caution">
    <text evidence="2">The sequence shown here is derived from an EMBL/GenBank/DDBJ whole genome shotgun (WGS) entry which is preliminary data.</text>
</comment>
<accession>A0A9D2GBL7</accession>
<protein>
    <submittedName>
        <fullName evidence="2">RES domain-containing protein</fullName>
    </submittedName>
</protein>
<organism evidence="2 3">
    <name type="scientific">Candidatus Mediterraneibacter stercoravium</name>
    <dbReference type="NCBI Taxonomy" id="2838685"/>
    <lineage>
        <taxon>Bacteria</taxon>
        <taxon>Bacillati</taxon>
        <taxon>Bacillota</taxon>
        <taxon>Clostridia</taxon>
        <taxon>Lachnospirales</taxon>
        <taxon>Lachnospiraceae</taxon>
        <taxon>Mediterraneibacter</taxon>
    </lineage>
</organism>